<feature type="domain" description="YCII-related" evidence="2">
    <location>
        <begin position="3"/>
        <end position="92"/>
    </location>
</feature>
<dbReference type="AlphaFoldDB" id="A0A1C3RFH8"/>
<dbReference type="Gene3D" id="3.30.70.1060">
    <property type="entry name" value="Dimeric alpha+beta barrel"/>
    <property type="match status" value="1"/>
</dbReference>
<dbReference type="Proteomes" id="UP000231658">
    <property type="component" value="Unassembled WGS sequence"/>
</dbReference>
<evidence type="ECO:0000313" key="3">
    <source>
        <dbReference type="EMBL" id="SCA56019.1"/>
    </source>
</evidence>
<organism evidence="3 4">
    <name type="scientific">Candidatus Terasakiella magnetica</name>
    <dbReference type="NCBI Taxonomy" id="1867952"/>
    <lineage>
        <taxon>Bacteria</taxon>
        <taxon>Pseudomonadati</taxon>
        <taxon>Pseudomonadota</taxon>
        <taxon>Alphaproteobacteria</taxon>
        <taxon>Rhodospirillales</taxon>
        <taxon>Terasakiellaceae</taxon>
        <taxon>Terasakiella</taxon>
    </lineage>
</organism>
<gene>
    <name evidence="3" type="ORF">MTBPR1_160010</name>
</gene>
<dbReference type="PANTHER" id="PTHR33606:SF3">
    <property type="entry name" value="PROTEIN YCII"/>
    <property type="match status" value="1"/>
</dbReference>
<evidence type="ECO:0000313" key="4">
    <source>
        <dbReference type="Proteomes" id="UP000231658"/>
    </source>
</evidence>
<comment type="similarity">
    <text evidence="1">Belongs to the YciI family.</text>
</comment>
<sequence length="104" mass="11805">MAYFVVFGTDKEGVIDKRLETRPVHRQYLRDHGMEGLKVIIGGPTIDKSAEQMNGTMLVVEADTLQQVETFVANDPYCKGGVFETLLIRPWNWGLGRPEELHKD</sequence>
<dbReference type="SUPFAM" id="SSF54909">
    <property type="entry name" value="Dimeric alpha+beta barrel"/>
    <property type="match status" value="1"/>
</dbReference>
<dbReference type="STRING" id="1867952.MTBPR1_160010"/>
<dbReference type="InterPro" id="IPR005545">
    <property type="entry name" value="YCII"/>
</dbReference>
<evidence type="ECO:0000259" key="2">
    <source>
        <dbReference type="Pfam" id="PF03795"/>
    </source>
</evidence>
<dbReference type="InterPro" id="IPR011008">
    <property type="entry name" value="Dimeric_a/b-barrel"/>
</dbReference>
<dbReference type="EMBL" id="FLYE01000008">
    <property type="protein sequence ID" value="SCA56019.1"/>
    <property type="molecule type" value="Genomic_DNA"/>
</dbReference>
<keyword evidence="4" id="KW-1185">Reference proteome</keyword>
<dbReference type="RefSeq" id="WP_069186708.1">
    <property type="nucleotide sequence ID" value="NZ_FLYE01000008.1"/>
</dbReference>
<dbReference type="Pfam" id="PF03795">
    <property type="entry name" value="YCII"/>
    <property type="match status" value="1"/>
</dbReference>
<dbReference type="InterPro" id="IPR051807">
    <property type="entry name" value="Sec-metab_biosynth-assoc"/>
</dbReference>
<reference evidence="3 4" key="1">
    <citation type="submission" date="2016-07" db="EMBL/GenBank/DDBJ databases">
        <authorList>
            <person name="Lefevre C.T."/>
        </authorList>
    </citation>
    <scope>NUCLEOTIDE SEQUENCE [LARGE SCALE GENOMIC DNA]</scope>
    <source>
        <strain evidence="3">PR1</strain>
    </source>
</reference>
<proteinExistence type="inferred from homology"/>
<accession>A0A1C3RFH8</accession>
<name>A0A1C3RFH8_9PROT</name>
<dbReference type="PANTHER" id="PTHR33606">
    <property type="entry name" value="PROTEIN YCII"/>
    <property type="match status" value="1"/>
</dbReference>
<evidence type="ECO:0000256" key="1">
    <source>
        <dbReference type="ARBA" id="ARBA00007689"/>
    </source>
</evidence>
<protein>
    <recommendedName>
        <fullName evidence="2">YCII-related domain-containing protein</fullName>
    </recommendedName>
</protein>